<gene>
    <name evidence="1" type="ORF">HYQ45_018837</name>
</gene>
<dbReference type="AlphaFoldDB" id="A0A8I2ZVH5"/>
<evidence type="ECO:0000313" key="1">
    <source>
        <dbReference type="EMBL" id="KAG7139932.1"/>
    </source>
</evidence>
<reference evidence="1" key="1">
    <citation type="journal article" date="2021" name="Mol. Plant Pathol.">
        <title>A 20-kb lineage-specific genomic region tames virulence in pathogenic amphidiploid Verticillium longisporum.</title>
        <authorList>
            <person name="Harting R."/>
            <person name="Starke J."/>
            <person name="Kusch H."/>
            <person name="Poggeler S."/>
            <person name="Maurus I."/>
            <person name="Schluter R."/>
            <person name="Landesfeind M."/>
            <person name="Bulla I."/>
            <person name="Nowrousian M."/>
            <person name="de Jonge R."/>
            <person name="Stahlhut G."/>
            <person name="Hoff K.J."/>
            <person name="Asshauer K.P."/>
            <person name="Thurmer A."/>
            <person name="Stanke M."/>
            <person name="Daniel R."/>
            <person name="Morgenstern B."/>
            <person name="Thomma B.P.H.J."/>
            <person name="Kronstad J.W."/>
            <person name="Braus-Stromeyer S.A."/>
            <person name="Braus G.H."/>
        </authorList>
    </citation>
    <scope>NUCLEOTIDE SEQUENCE</scope>
    <source>
        <strain evidence="1">Vl32</strain>
    </source>
</reference>
<protein>
    <submittedName>
        <fullName evidence="1">Uncharacterized protein</fullName>
    </submittedName>
</protein>
<organism evidence="1 2">
    <name type="scientific">Verticillium longisporum</name>
    <name type="common">Verticillium dahliae var. longisporum</name>
    <dbReference type="NCBI Taxonomy" id="100787"/>
    <lineage>
        <taxon>Eukaryota</taxon>
        <taxon>Fungi</taxon>
        <taxon>Dikarya</taxon>
        <taxon>Ascomycota</taxon>
        <taxon>Pezizomycotina</taxon>
        <taxon>Sordariomycetes</taxon>
        <taxon>Hypocreomycetidae</taxon>
        <taxon>Glomerellales</taxon>
        <taxon>Plectosphaerellaceae</taxon>
        <taxon>Verticillium</taxon>
    </lineage>
</organism>
<dbReference type="OrthoDB" id="2679825at2759"/>
<comment type="caution">
    <text evidence="1">The sequence shown here is derived from an EMBL/GenBank/DDBJ whole genome shotgun (WGS) entry which is preliminary data.</text>
</comment>
<sequence>MPCNKSRLYIALYPSGVVDNEERKSEDVEPNAVEVISLGRLNYQIDQVFEGSWLNAWRTTRNVNWSPRIESFVGQQDLDKGDGQRCVN</sequence>
<evidence type="ECO:0000313" key="2">
    <source>
        <dbReference type="Proteomes" id="UP000689129"/>
    </source>
</evidence>
<name>A0A8I2ZVH5_VERLO</name>
<accession>A0A8I2ZVH5</accession>
<proteinExistence type="predicted"/>
<dbReference type="Proteomes" id="UP000689129">
    <property type="component" value="Unassembled WGS sequence"/>
</dbReference>
<dbReference type="EMBL" id="JAEMWZ010000050">
    <property type="protein sequence ID" value="KAG7139932.1"/>
    <property type="molecule type" value="Genomic_DNA"/>
</dbReference>